<dbReference type="Gene3D" id="3.40.190.290">
    <property type="match status" value="1"/>
</dbReference>
<name>A0A1U9UZ49_CUPNE</name>
<dbReference type="AlphaFoldDB" id="A0A1U9UZ49"/>
<keyword evidence="2" id="KW-0805">Transcription regulation</keyword>
<evidence type="ECO:0000256" key="2">
    <source>
        <dbReference type="ARBA" id="ARBA00023015"/>
    </source>
</evidence>
<dbReference type="PROSITE" id="PS50931">
    <property type="entry name" value="HTH_LYSR"/>
    <property type="match status" value="1"/>
</dbReference>
<proteinExistence type="inferred from homology"/>
<evidence type="ECO:0000313" key="7">
    <source>
        <dbReference type="Proteomes" id="UP000189627"/>
    </source>
</evidence>
<dbReference type="GO" id="GO:0006351">
    <property type="term" value="P:DNA-templated transcription"/>
    <property type="evidence" value="ECO:0007669"/>
    <property type="project" value="TreeGrafter"/>
</dbReference>
<dbReference type="Pfam" id="PF00126">
    <property type="entry name" value="HTH_1"/>
    <property type="match status" value="1"/>
</dbReference>
<feature type="domain" description="HTH lysR-type" evidence="5">
    <location>
        <begin position="7"/>
        <end position="64"/>
    </location>
</feature>
<evidence type="ECO:0000259" key="5">
    <source>
        <dbReference type="PROSITE" id="PS50931"/>
    </source>
</evidence>
<evidence type="ECO:0000256" key="1">
    <source>
        <dbReference type="ARBA" id="ARBA00009437"/>
    </source>
</evidence>
<dbReference type="Proteomes" id="UP000189627">
    <property type="component" value="Chromosome 2"/>
</dbReference>
<dbReference type="InterPro" id="IPR036388">
    <property type="entry name" value="WH-like_DNA-bd_sf"/>
</dbReference>
<evidence type="ECO:0000313" key="6">
    <source>
        <dbReference type="EMBL" id="AQV97839.1"/>
    </source>
</evidence>
<dbReference type="SUPFAM" id="SSF53850">
    <property type="entry name" value="Periplasmic binding protein-like II"/>
    <property type="match status" value="1"/>
</dbReference>
<keyword evidence="4" id="KW-0804">Transcription</keyword>
<evidence type="ECO:0000256" key="4">
    <source>
        <dbReference type="ARBA" id="ARBA00023163"/>
    </source>
</evidence>
<dbReference type="InterPro" id="IPR005119">
    <property type="entry name" value="LysR_subst-bd"/>
</dbReference>
<accession>A0A1U9UZ49</accession>
<dbReference type="Pfam" id="PF03466">
    <property type="entry name" value="LysR_substrate"/>
    <property type="match status" value="1"/>
</dbReference>
<dbReference type="Gene3D" id="1.10.10.10">
    <property type="entry name" value="Winged helix-like DNA-binding domain superfamily/Winged helix DNA-binding domain"/>
    <property type="match status" value="1"/>
</dbReference>
<dbReference type="PANTHER" id="PTHR30537:SF1">
    <property type="entry name" value="HTH-TYPE TRANSCRIPTIONAL REGULATOR PGRR"/>
    <property type="match status" value="1"/>
</dbReference>
<dbReference type="FunFam" id="1.10.10.10:FF:000001">
    <property type="entry name" value="LysR family transcriptional regulator"/>
    <property type="match status" value="1"/>
</dbReference>
<dbReference type="OrthoDB" id="9813056at2"/>
<dbReference type="GO" id="GO:0003700">
    <property type="term" value="F:DNA-binding transcription factor activity"/>
    <property type="evidence" value="ECO:0007669"/>
    <property type="project" value="InterPro"/>
</dbReference>
<dbReference type="SUPFAM" id="SSF46785">
    <property type="entry name" value="Winged helix' DNA-binding domain"/>
    <property type="match status" value="1"/>
</dbReference>
<gene>
    <name evidence="6" type="ORF">BJN34_28645</name>
</gene>
<organism evidence="6 7">
    <name type="scientific">Cupriavidus necator</name>
    <name type="common">Alcaligenes eutrophus</name>
    <name type="synonym">Ralstonia eutropha</name>
    <dbReference type="NCBI Taxonomy" id="106590"/>
    <lineage>
        <taxon>Bacteria</taxon>
        <taxon>Pseudomonadati</taxon>
        <taxon>Pseudomonadota</taxon>
        <taxon>Betaproteobacteria</taxon>
        <taxon>Burkholderiales</taxon>
        <taxon>Burkholderiaceae</taxon>
        <taxon>Cupriavidus</taxon>
    </lineage>
</organism>
<sequence>MPAFTRTELADLNVFITICRRRSFRQAAAELGVSTSALSHAMRNLEARLGVKLLNRTSRSVVPTAAGSALAEQLGKGFETIGAAIDELDRYRTSPVGRLRINVPRDASRLLIGPILPAFTEAYPEIQLDITVDDRLIDIIADGYDAGIRYGDTVARDMIAVPLTPPLRWVIVGSPAYLARHGHPTKPEDLMRHSCIRIRIGDNSLYRWELDNGRRALELDVPGPVSANETDTAVDAARNGVGLAYCLERRVADDIAAGRLEVVLPKWAVAGPPMVMYYPSRRQTLPGLRQLIDMIRSASH</sequence>
<dbReference type="InterPro" id="IPR058163">
    <property type="entry name" value="LysR-type_TF_proteobact-type"/>
</dbReference>
<dbReference type="InterPro" id="IPR000847">
    <property type="entry name" value="LysR_HTH_N"/>
</dbReference>
<dbReference type="InterPro" id="IPR036390">
    <property type="entry name" value="WH_DNA-bd_sf"/>
</dbReference>
<dbReference type="EMBL" id="CP017758">
    <property type="protein sequence ID" value="AQV97839.1"/>
    <property type="molecule type" value="Genomic_DNA"/>
</dbReference>
<evidence type="ECO:0000256" key="3">
    <source>
        <dbReference type="ARBA" id="ARBA00023125"/>
    </source>
</evidence>
<dbReference type="RefSeq" id="WP_078200173.1">
    <property type="nucleotide sequence ID" value="NZ_CP017758.1"/>
</dbReference>
<comment type="similarity">
    <text evidence="1">Belongs to the LysR transcriptional regulatory family.</text>
</comment>
<protein>
    <submittedName>
        <fullName evidence="6">LysR family transcriptional regulator</fullName>
    </submittedName>
</protein>
<dbReference type="KEGG" id="cuh:BJN34_28645"/>
<dbReference type="GO" id="GO:0043565">
    <property type="term" value="F:sequence-specific DNA binding"/>
    <property type="evidence" value="ECO:0007669"/>
    <property type="project" value="TreeGrafter"/>
</dbReference>
<dbReference type="PANTHER" id="PTHR30537">
    <property type="entry name" value="HTH-TYPE TRANSCRIPTIONAL REGULATOR"/>
    <property type="match status" value="1"/>
</dbReference>
<reference evidence="7" key="1">
    <citation type="submission" date="2017-02" db="EMBL/GenBank/DDBJ databases">
        <title>Complete genome sequence of Cupriavidus necator strain NH9, a 3-chlorobenzoate degrader.</title>
        <authorList>
            <person name="Moriuchi R."/>
            <person name="Dohra H."/>
            <person name="Ogawa N."/>
        </authorList>
    </citation>
    <scope>NUCLEOTIDE SEQUENCE [LARGE SCALE GENOMIC DNA]</scope>
    <source>
        <strain evidence="7">NH9</strain>
    </source>
</reference>
<dbReference type="CDD" id="cd08474">
    <property type="entry name" value="PBP2_CrgA_like_5"/>
    <property type="match status" value="1"/>
</dbReference>
<keyword evidence="3" id="KW-0238">DNA-binding</keyword>